<name>A0AAW0MZF9_9GOBI</name>
<sequence length="152" mass="17098">MEECWCISPLLEQTFSWMCLQLPGLSITESPISPGSVQTRVERKTLEITQQPSRGAEDGQRPQPRVSCRLLSITPQSGLKLEDWRWECNGSSSSLFSDERLNNTYLRTTCEEDPFGAGRQCQQLNHEPQPGLMWVLLVRAGAEIVSTQSDSL</sequence>
<reference evidence="2" key="1">
    <citation type="submission" date="2024-04" db="EMBL/GenBank/DDBJ databases">
        <title>Salinicola lusitanus LLJ914,a marine bacterium isolated from the Okinawa Trough.</title>
        <authorList>
            <person name="Li J."/>
        </authorList>
    </citation>
    <scope>NUCLEOTIDE SEQUENCE [LARGE SCALE GENOMIC DNA]</scope>
</reference>
<accession>A0AAW0MZF9</accession>
<proteinExistence type="predicted"/>
<dbReference type="Proteomes" id="UP001460270">
    <property type="component" value="Unassembled WGS sequence"/>
</dbReference>
<evidence type="ECO:0000313" key="2">
    <source>
        <dbReference type="Proteomes" id="UP001460270"/>
    </source>
</evidence>
<comment type="caution">
    <text evidence="1">The sequence shown here is derived from an EMBL/GenBank/DDBJ whole genome shotgun (WGS) entry which is preliminary data.</text>
</comment>
<keyword evidence="2" id="KW-1185">Reference proteome</keyword>
<organism evidence="1 2">
    <name type="scientific">Mugilogobius chulae</name>
    <name type="common">yellowstripe goby</name>
    <dbReference type="NCBI Taxonomy" id="88201"/>
    <lineage>
        <taxon>Eukaryota</taxon>
        <taxon>Metazoa</taxon>
        <taxon>Chordata</taxon>
        <taxon>Craniata</taxon>
        <taxon>Vertebrata</taxon>
        <taxon>Euteleostomi</taxon>
        <taxon>Actinopterygii</taxon>
        <taxon>Neopterygii</taxon>
        <taxon>Teleostei</taxon>
        <taxon>Neoteleostei</taxon>
        <taxon>Acanthomorphata</taxon>
        <taxon>Gobiaria</taxon>
        <taxon>Gobiiformes</taxon>
        <taxon>Gobioidei</taxon>
        <taxon>Gobiidae</taxon>
        <taxon>Gobionellinae</taxon>
        <taxon>Mugilogobius</taxon>
    </lineage>
</organism>
<evidence type="ECO:0000313" key="1">
    <source>
        <dbReference type="EMBL" id="KAK7883009.1"/>
    </source>
</evidence>
<dbReference type="EMBL" id="JBBPFD010000021">
    <property type="protein sequence ID" value="KAK7883009.1"/>
    <property type="molecule type" value="Genomic_DNA"/>
</dbReference>
<gene>
    <name evidence="1" type="ORF">WMY93_029183</name>
</gene>
<dbReference type="AlphaFoldDB" id="A0AAW0MZF9"/>
<protein>
    <submittedName>
        <fullName evidence="1">Uncharacterized protein</fullName>
    </submittedName>
</protein>